<dbReference type="AlphaFoldDB" id="A0AAW1WFX0"/>
<proteinExistence type="predicted"/>
<sequence>MKKLDFLVHAFKIKCLYKVSDSALTEFLLLFKSIFPKGETLPKSFYLARKLISDLGLNYEKIDACPNDCMIYWKDRDSFLCCPDCGESRYKNNKSPNSTGKECKVPQKVLRYFPLAPRLQRLYMNHQTSKEMTWHATDRPMDGVMRHPADSPSWKHLDNNFPMFSNEIRNVRLGLASDGFNPFGNMSNAHSTWPVVLSVYNLAPWLCMKRPYLILSLLIPGPRGPGKDIDVYLEPLVDELKKLWEVGITSYDAYRKQQFTLRAAILWTISDFSAYAMLSGWSTKGKLACPNCNHGTCSS</sequence>
<accession>A0AAW1WFX0</accession>
<dbReference type="InterPro" id="IPR004242">
    <property type="entry name" value="Transposase_21"/>
</dbReference>
<evidence type="ECO:0008006" key="3">
    <source>
        <dbReference type="Google" id="ProtNLM"/>
    </source>
</evidence>
<dbReference type="Proteomes" id="UP001457282">
    <property type="component" value="Unassembled WGS sequence"/>
</dbReference>
<gene>
    <name evidence="1" type="ORF">M0R45_030990</name>
</gene>
<name>A0AAW1WFX0_RUBAR</name>
<evidence type="ECO:0000313" key="1">
    <source>
        <dbReference type="EMBL" id="KAK9922528.1"/>
    </source>
</evidence>
<dbReference type="Pfam" id="PF02992">
    <property type="entry name" value="Transposase_21"/>
    <property type="match status" value="1"/>
</dbReference>
<reference evidence="1 2" key="1">
    <citation type="journal article" date="2023" name="G3 (Bethesda)">
        <title>A chromosome-length genome assembly and annotation of blackberry (Rubus argutus, cv. 'Hillquist').</title>
        <authorList>
            <person name="Bruna T."/>
            <person name="Aryal R."/>
            <person name="Dudchenko O."/>
            <person name="Sargent D.J."/>
            <person name="Mead D."/>
            <person name="Buti M."/>
            <person name="Cavallini A."/>
            <person name="Hytonen T."/>
            <person name="Andres J."/>
            <person name="Pham M."/>
            <person name="Weisz D."/>
            <person name="Mascagni F."/>
            <person name="Usai G."/>
            <person name="Natali L."/>
            <person name="Bassil N."/>
            <person name="Fernandez G.E."/>
            <person name="Lomsadze A."/>
            <person name="Armour M."/>
            <person name="Olukolu B."/>
            <person name="Poorten T."/>
            <person name="Britton C."/>
            <person name="Davik J."/>
            <person name="Ashrafi H."/>
            <person name="Aiden E.L."/>
            <person name="Borodovsky M."/>
            <person name="Worthington M."/>
        </authorList>
    </citation>
    <scope>NUCLEOTIDE SEQUENCE [LARGE SCALE GENOMIC DNA]</scope>
    <source>
        <strain evidence="1">PI 553951</strain>
    </source>
</reference>
<comment type="caution">
    <text evidence="1">The sequence shown here is derived from an EMBL/GenBank/DDBJ whole genome shotgun (WGS) entry which is preliminary data.</text>
</comment>
<protein>
    <recommendedName>
        <fullName evidence="3">Transposase</fullName>
    </recommendedName>
</protein>
<dbReference type="PANTHER" id="PTHR10775">
    <property type="entry name" value="OS08G0208400 PROTEIN"/>
    <property type="match status" value="1"/>
</dbReference>
<dbReference type="EMBL" id="JBEDUW010000006">
    <property type="protein sequence ID" value="KAK9922528.1"/>
    <property type="molecule type" value="Genomic_DNA"/>
</dbReference>
<evidence type="ECO:0000313" key="2">
    <source>
        <dbReference type="Proteomes" id="UP001457282"/>
    </source>
</evidence>
<organism evidence="1 2">
    <name type="scientific">Rubus argutus</name>
    <name type="common">Southern blackberry</name>
    <dbReference type="NCBI Taxonomy" id="59490"/>
    <lineage>
        <taxon>Eukaryota</taxon>
        <taxon>Viridiplantae</taxon>
        <taxon>Streptophyta</taxon>
        <taxon>Embryophyta</taxon>
        <taxon>Tracheophyta</taxon>
        <taxon>Spermatophyta</taxon>
        <taxon>Magnoliopsida</taxon>
        <taxon>eudicotyledons</taxon>
        <taxon>Gunneridae</taxon>
        <taxon>Pentapetalae</taxon>
        <taxon>rosids</taxon>
        <taxon>fabids</taxon>
        <taxon>Rosales</taxon>
        <taxon>Rosaceae</taxon>
        <taxon>Rosoideae</taxon>
        <taxon>Rosoideae incertae sedis</taxon>
        <taxon>Rubus</taxon>
    </lineage>
</organism>
<keyword evidence="2" id="KW-1185">Reference proteome</keyword>
<dbReference type="PANTHER" id="PTHR10775:SF182">
    <property type="entry name" value="TRANSPOSON, EN_SPM-LIKE, TRANSPOSASE-ASSOCIATED DOMAIN PROTEIN-RELATED"/>
    <property type="match status" value="1"/>
</dbReference>